<dbReference type="InterPro" id="IPR006638">
    <property type="entry name" value="Elp3/MiaA/NifB-like_rSAM"/>
</dbReference>
<keyword evidence="3" id="KW-0479">Metal-binding</keyword>
<evidence type="ECO:0000256" key="2">
    <source>
        <dbReference type="ARBA" id="ARBA00022691"/>
    </source>
</evidence>
<feature type="non-terminal residue" evidence="7">
    <location>
        <position position="1"/>
    </location>
</feature>
<dbReference type="Gene3D" id="3.80.30.20">
    <property type="entry name" value="tm_1862 like domain"/>
    <property type="match status" value="1"/>
</dbReference>
<comment type="cofactor">
    <cofactor evidence="1">
        <name>[4Fe-4S] cluster</name>
        <dbReference type="ChEBI" id="CHEBI:49883"/>
    </cofactor>
</comment>
<dbReference type="EMBL" id="BARS01002439">
    <property type="protein sequence ID" value="GAF85227.1"/>
    <property type="molecule type" value="Genomic_DNA"/>
</dbReference>
<dbReference type="SFLD" id="SFLDS00029">
    <property type="entry name" value="Radical_SAM"/>
    <property type="match status" value="1"/>
</dbReference>
<evidence type="ECO:0000256" key="3">
    <source>
        <dbReference type="ARBA" id="ARBA00022723"/>
    </source>
</evidence>
<gene>
    <name evidence="7" type="ORF">S01H1_04642</name>
</gene>
<feature type="domain" description="Radical SAM core" evidence="6">
    <location>
        <begin position="63"/>
        <end position="281"/>
    </location>
</feature>
<dbReference type="SFLD" id="SFLDG01082">
    <property type="entry name" value="B12-binding_domain_containing"/>
    <property type="match status" value="1"/>
</dbReference>
<dbReference type="CDD" id="cd01335">
    <property type="entry name" value="Radical_SAM"/>
    <property type="match status" value="1"/>
</dbReference>
<evidence type="ECO:0000256" key="4">
    <source>
        <dbReference type="ARBA" id="ARBA00023004"/>
    </source>
</evidence>
<dbReference type="Pfam" id="PF04055">
    <property type="entry name" value="Radical_SAM"/>
    <property type="match status" value="1"/>
</dbReference>
<dbReference type="GO" id="GO:0046872">
    <property type="term" value="F:metal ion binding"/>
    <property type="evidence" value="ECO:0007669"/>
    <property type="project" value="UniProtKB-KW"/>
</dbReference>
<evidence type="ECO:0000256" key="5">
    <source>
        <dbReference type="ARBA" id="ARBA00023014"/>
    </source>
</evidence>
<dbReference type="GO" id="GO:0005829">
    <property type="term" value="C:cytosol"/>
    <property type="evidence" value="ECO:0007669"/>
    <property type="project" value="TreeGrafter"/>
</dbReference>
<dbReference type="PANTHER" id="PTHR43409:SF16">
    <property type="entry name" value="SLR0320 PROTEIN"/>
    <property type="match status" value="1"/>
</dbReference>
<dbReference type="InterPro" id="IPR058240">
    <property type="entry name" value="rSAM_sf"/>
</dbReference>
<dbReference type="InterPro" id="IPR007197">
    <property type="entry name" value="rSAM"/>
</dbReference>
<dbReference type="InterPro" id="IPR051198">
    <property type="entry name" value="BchE-like"/>
</dbReference>
<dbReference type="PROSITE" id="PS51918">
    <property type="entry name" value="RADICAL_SAM"/>
    <property type="match status" value="1"/>
</dbReference>
<evidence type="ECO:0000256" key="1">
    <source>
        <dbReference type="ARBA" id="ARBA00001966"/>
    </source>
</evidence>
<dbReference type="SUPFAM" id="SSF102114">
    <property type="entry name" value="Radical SAM enzymes"/>
    <property type="match status" value="1"/>
</dbReference>
<keyword evidence="2" id="KW-0949">S-adenosyl-L-methionine</keyword>
<dbReference type="SMART" id="SM00729">
    <property type="entry name" value="Elp3"/>
    <property type="match status" value="1"/>
</dbReference>
<organism evidence="7">
    <name type="scientific">marine sediment metagenome</name>
    <dbReference type="NCBI Taxonomy" id="412755"/>
    <lineage>
        <taxon>unclassified sequences</taxon>
        <taxon>metagenomes</taxon>
        <taxon>ecological metagenomes</taxon>
    </lineage>
</organism>
<proteinExistence type="predicted"/>
<name>X0TAK3_9ZZZZ</name>
<accession>X0TAK3</accession>
<dbReference type="GO" id="GO:0003824">
    <property type="term" value="F:catalytic activity"/>
    <property type="evidence" value="ECO:0007669"/>
    <property type="project" value="InterPro"/>
</dbReference>
<dbReference type="AlphaFoldDB" id="X0TAK3"/>
<sequence>DDFCAWYKGGKKQEGKRNIRNTSFIENEVVVHNKTAPRIKNLDEVGILDLSDFDTKSFPLVDGIIKGFNIIPAGRGCPFRCTFCLHIAWKEYSYRSVDFVIEEMVQRWKRYGIKLFFILDDTFAIFKERAIEFCKKLINEKYGFKWHISSRIPCMDEELLTLFKQAGCMQITYGVESLDDYTLKKIEKGYTARRVYEVIEMTNKVGMPIYVNLMTGFPWQTVDSVYKDINFVRKMGKYINAFCSHAVLVPFPGTTIYEEYAIKEGFTGFWLRPKFQFAGISMCQNVLNPYAVSTYWQRNLYDDTYVAEDYFFKFTKAYKRAVAYLGAHTGWNVVNATTKSWWQKYMRFSLGIASRLCYEFSPTLEKRIVGKISLKNRYHQRRSTARYIKY</sequence>
<dbReference type="GO" id="GO:0051536">
    <property type="term" value="F:iron-sulfur cluster binding"/>
    <property type="evidence" value="ECO:0007669"/>
    <property type="project" value="UniProtKB-KW"/>
</dbReference>
<dbReference type="InterPro" id="IPR023404">
    <property type="entry name" value="rSAM_horseshoe"/>
</dbReference>
<protein>
    <recommendedName>
        <fullName evidence="6">Radical SAM core domain-containing protein</fullName>
    </recommendedName>
</protein>
<comment type="caution">
    <text evidence="7">The sequence shown here is derived from an EMBL/GenBank/DDBJ whole genome shotgun (WGS) entry which is preliminary data.</text>
</comment>
<reference evidence="7" key="1">
    <citation type="journal article" date="2014" name="Front. Microbiol.">
        <title>High frequency of phylogenetically diverse reductive dehalogenase-homologous genes in deep subseafloor sedimentary metagenomes.</title>
        <authorList>
            <person name="Kawai M."/>
            <person name="Futagami T."/>
            <person name="Toyoda A."/>
            <person name="Takaki Y."/>
            <person name="Nishi S."/>
            <person name="Hori S."/>
            <person name="Arai W."/>
            <person name="Tsubouchi T."/>
            <person name="Morono Y."/>
            <person name="Uchiyama I."/>
            <person name="Ito T."/>
            <person name="Fujiyama A."/>
            <person name="Inagaki F."/>
            <person name="Takami H."/>
        </authorList>
    </citation>
    <scope>NUCLEOTIDE SEQUENCE</scope>
    <source>
        <strain evidence="7">Expedition CK06-06</strain>
    </source>
</reference>
<dbReference type="PANTHER" id="PTHR43409">
    <property type="entry name" value="ANAEROBIC MAGNESIUM-PROTOPORPHYRIN IX MONOMETHYL ESTER CYCLASE-RELATED"/>
    <property type="match status" value="1"/>
</dbReference>
<evidence type="ECO:0000259" key="6">
    <source>
        <dbReference type="PROSITE" id="PS51918"/>
    </source>
</evidence>
<evidence type="ECO:0000313" key="7">
    <source>
        <dbReference type="EMBL" id="GAF85227.1"/>
    </source>
</evidence>
<keyword evidence="4" id="KW-0408">Iron</keyword>
<keyword evidence="5" id="KW-0411">Iron-sulfur</keyword>